<dbReference type="EMBL" id="JAUEPS010000023">
    <property type="protein sequence ID" value="KAK0457137.1"/>
    <property type="molecule type" value="Genomic_DNA"/>
</dbReference>
<dbReference type="PROSITE" id="PS50850">
    <property type="entry name" value="MFS"/>
    <property type="match status" value="1"/>
</dbReference>
<evidence type="ECO:0000313" key="8">
    <source>
        <dbReference type="EMBL" id="KAK0457137.1"/>
    </source>
</evidence>
<organism evidence="8 9">
    <name type="scientific">Armillaria tabescens</name>
    <name type="common">Ringless honey mushroom</name>
    <name type="synonym">Agaricus tabescens</name>
    <dbReference type="NCBI Taxonomy" id="1929756"/>
    <lineage>
        <taxon>Eukaryota</taxon>
        <taxon>Fungi</taxon>
        <taxon>Dikarya</taxon>
        <taxon>Basidiomycota</taxon>
        <taxon>Agaricomycotina</taxon>
        <taxon>Agaricomycetes</taxon>
        <taxon>Agaricomycetidae</taxon>
        <taxon>Agaricales</taxon>
        <taxon>Marasmiineae</taxon>
        <taxon>Physalacriaceae</taxon>
        <taxon>Desarmillaria</taxon>
    </lineage>
</organism>
<feature type="transmembrane region" description="Helical" evidence="6">
    <location>
        <begin position="74"/>
        <end position="95"/>
    </location>
</feature>
<keyword evidence="9" id="KW-1185">Reference proteome</keyword>
<name>A0AA39K9Z8_ARMTA</name>
<protein>
    <submittedName>
        <fullName evidence="8">Major facilitator superfamily domain-containing protein</fullName>
    </submittedName>
</protein>
<feature type="transmembrane region" description="Helical" evidence="6">
    <location>
        <begin position="173"/>
        <end position="196"/>
    </location>
</feature>
<evidence type="ECO:0000256" key="3">
    <source>
        <dbReference type="ARBA" id="ARBA00022692"/>
    </source>
</evidence>
<feature type="domain" description="Major facilitator superfamily (MFS) profile" evidence="7">
    <location>
        <begin position="33"/>
        <end position="446"/>
    </location>
</feature>
<keyword evidence="2" id="KW-0813">Transport</keyword>
<proteinExistence type="predicted"/>
<feature type="transmembrane region" description="Helical" evidence="6">
    <location>
        <begin position="415"/>
        <end position="436"/>
    </location>
</feature>
<evidence type="ECO:0000256" key="1">
    <source>
        <dbReference type="ARBA" id="ARBA00004141"/>
    </source>
</evidence>
<evidence type="ECO:0000259" key="7">
    <source>
        <dbReference type="PROSITE" id="PS50850"/>
    </source>
</evidence>
<dbReference type="PANTHER" id="PTHR23506:SF23">
    <property type="entry name" value="GH10249P"/>
    <property type="match status" value="1"/>
</dbReference>
<gene>
    <name evidence="8" type="ORF">EV420DRAFT_1271869</name>
</gene>
<dbReference type="GeneID" id="85351214"/>
<dbReference type="SUPFAM" id="SSF103473">
    <property type="entry name" value="MFS general substrate transporter"/>
    <property type="match status" value="1"/>
</dbReference>
<reference evidence="8" key="1">
    <citation type="submission" date="2023-06" db="EMBL/GenBank/DDBJ databases">
        <authorList>
            <consortium name="Lawrence Berkeley National Laboratory"/>
            <person name="Ahrendt S."/>
            <person name="Sahu N."/>
            <person name="Indic B."/>
            <person name="Wong-Bajracharya J."/>
            <person name="Merenyi Z."/>
            <person name="Ke H.-M."/>
            <person name="Monk M."/>
            <person name="Kocsube S."/>
            <person name="Drula E."/>
            <person name="Lipzen A."/>
            <person name="Balint B."/>
            <person name="Henrissat B."/>
            <person name="Andreopoulos B."/>
            <person name="Martin F.M."/>
            <person name="Harder C.B."/>
            <person name="Rigling D."/>
            <person name="Ford K.L."/>
            <person name="Foster G.D."/>
            <person name="Pangilinan J."/>
            <person name="Papanicolaou A."/>
            <person name="Barry K."/>
            <person name="LaButti K."/>
            <person name="Viragh M."/>
            <person name="Koriabine M."/>
            <person name="Yan M."/>
            <person name="Riley R."/>
            <person name="Champramary S."/>
            <person name="Plett K.L."/>
            <person name="Tsai I.J."/>
            <person name="Slot J."/>
            <person name="Sipos G."/>
            <person name="Plett J."/>
            <person name="Nagy L.G."/>
            <person name="Grigoriev I.V."/>
        </authorList>
    </citation>
    <scope>NUCLEOTIDE SEQUENCE</scope>
    <source>
        <strain evidence="8">CCBAS 213</strain>
    </source>
</reference>
<keyword evidence="5 6" id="KW-0472">Membrane</keyword>
<feature type="transmembrane region" description="Helical" evidence="6">
    <location>
        <begin position="268"/>
        <end position="286"/>
    </location>
</feature>
<keyword evidence="4 6" id="KW-1133">Transmembrane helix</keyword>
<dbReference type="InterPro" id="IPR020846">
    <property type="entry name" value="MFS_dom"/>
</dbReference>
<feature type="transmembrane region" description="Helical" evidence="6">
    <location>
        <begin position="390"/>
        <end position="408"/>
    </location>
</feature>
<feature type="transmembrane region" description="Helical" evidence="6">
    <location>
        <begin position="142"/>
        <end position="161"/>
    </location>
</feature>
<dbReference type="GO" id="GO:0016020">
    <property type="term" value="C:membrane"/>
    <property type="evidence" value="ECO:0007669"/>
    <property type="project" value="UniProtKB-SubCell"/>
</dbReference>
<evidence type="ECO:0000256" key="5">
    <source>
        <dbReference type="ARBA" id="ARBA00023136"/>
    </source>
</evidence>
<comment type="caution">
    <text evidence="8">The sequence shown here is derived from an EMBL/GenBank/DDBJ whole genome shotgun (WGS) entry which is preliminary data.</text>
</comment>
<feature type="transmembrane region" description="Helical" evidence="6">
    <location>
        <begin position="202"/>
        <end position="220"/>
    </location>
</feature>
<feature type="transmembrane region" description="Helical" evidence="6">
    <location>
        <begin position="33"/>
        <end position="54"/>
    </location>
</feature>
<dbReference type="Proteomes" id="UP001175211">
    <property type="component" value="Unassembled WGS sequence"/>
</dbReference>
<dbReference type="InterPro" id="IPR011701">
    <property type="entry name" value="MFS"/>
</dbReference>
<dbReference type="InterPro" id="IPR050930">
    <property type="entry name" value="MFS_Vesicular_Transporter"/>
</dbReference>
<evidence type="ECO:0000256" key="6">
    <source>
        <dbReference type="SAM" id="Phobius"/>
    </source>
</evidence>
<keyword evidence="3 6" id="KW-0812">Transmembrane</keyword>
<feature type="transmembrane region" description="Helical" evidence="6">
    <location>
        <begin position="347"/>
        <end position="370"/>
    </location>
</feature>
<feature type="transmembrane region" description="Helical" evidence="6">
    <location>
        <begin position="306"/>
        <end position="326"/>
    </location>
</feature>
<dbReference type="Pfam" id="PF07690">
    <property type="entry name" value="MFS_1"/>
    <property type="match status" value="1"/>
</dbReference>
<dbReference type="PANTHER" id="PTHR23506">
    <property type="entry name" value="GH10249P"/>
    <property type="match status" value="1"/>
</dbReference>
<dbReference type="RefSeq" id="XP_060329452.1">
    <property type="nucleotide sequence ID" value="XM_060467666.1"/>
</dbReference>
<comment type="subcellular location">
    <subcellularLocation>
        <location evidence="1">Membrane</location>
        <topology evidence="1">Multi-pass membrane protein</topology>
    </subcellularLocation>
</comment>
<evidence type="ECO:0000256" key="2">
    <source>
        <dbReference type="ARBA" id="ARBA00022448"/>
    </source>
</evidence>
<sequence>MQASTTPNDTSVTSVDCHASLLLSWSRKCRSSYWFATFVVWLGLATDLLIYSMVIPVVPFQLGRLGCNDVSSLAGWLLFAYVWSQSIYPAIPVAVWSEKCDSRKLPLVLGVLILIGSQIMFMEAPTYWLMVLARVLQGVGSSMTWGTGLAAFCVLSQMLAFARLIACQGQLGIAMSGASFGELLGLPLGGALYTRFGFRGPFIFGIIVAFLDLVFQFLTIECKDSQKQPSSPDSLALERDTSDNDNTVQQKSISFTQVLRLLFQSKRALTATCVLFFAGHVLPTFLPSSLIHLNSVWGLNPSEVGLVLLAAAIPTLFASPLSGWLTDRQGPSSGDHKRIDPSPLPWYIVRTINGHMALFIVAYASAIFFTTAVWSPVSAELASVSRNVDGIGYAHVSGIFSLAYGAGATARDGRLSLFITVGALAIGIVVTVLYSGEKPIARRYYL</sequence>
<dbReference type="Gene3D" id="1.20.1250.20">
    <property type="entry name" value="MFS general substrate transporter like domains"/>
    <property type="match status" value="1"/>
</dbReference>
<dbReference type="InterPro" id="IPR036259">
    <property type="entry name" value="MFS_trans_sf"/>
</dbReference>
<evidence type="ECO:0000256" key="4">
    <source>
        <dbReference type="ARBA" id="ARBA00022989"/>
    </source>
</evidence>
<accession>A0AA39K9Z8</accession>
<dbReference type="AlphaFoldDB" id="A0AA39K9Z8"/>
<feature type="transmembrane region" description="Helical" evidence="6">
    <location>
        <begin position="107"/>
        <end position="130"/>
    </location>
</feature>
<dbReference type="GO" id="GO:0022857">
    <property type="term" value="F:transmembrane transporter activity"/>
    <property type="evidence" value="ECO:0007669"/>
    <property type="project" value="InterPro"/>
</dbReference>
<evidence type="ECO:0000313" key="9">
    <source>
        <dbReference type="Proteomes" id="UP001175211"/>
    </source>
</evidence>